<reference evidence="3 4" key="1">
    <citation type="submission" date="2018-04" db="EMBL/GenBank/DDBJ databases">
        <title>Genomic Encyclopedia of Archaeal and Bacterial Type Strains, Phase II (KMG-II): from individual species to whole genera.</title>
        <authorList>
            <person name="Goeker M."/>
        </authorList>
    </citation>
    <scope>NUCLEOTIDE SEQUENCE [LARGE SCALE GENOMIC DNA]</scope>
    <source>
        <strain evidence="3 4">DSM 5822</strain>
    </source>
</reference>
<dbReference type="PANTHER" id="PTHR33713">
    <property type="entry name" value="ANTITOXIN YAFN-RELATED"/>
    <property type="match status" value="1"/>
</dbReference>
<proteinExistence type="inferred from homology"/>
<dbReference type="Pfam" id="PF02604">
    <property type="entry name" value="PhdYeFM_antitox"/>
    <property type="match status" value="1"/>
</dbReference>
<gene>
    <name evidence="3" type="ORF">C8N29_109117</name>
</gene>
<dbReference type="SUPFAM" id="SSF143120">
    <property type="entry name" value="YefM-like"/>
    <property type="match status" value="1"/>
</dbReference>
<dbReference type="RefSeq" id="WP_107866004.1">
    <property type="nucleotide sequence ID" value="NZ_QAON01000009.1"/>
</dbReference>
<dbReference type="InterPro" id="IPR051405">
    <property type="entry name" value="phD/YefM_antitoxin"/>
</dbReference>
<dbReference type="Proteomes" id="UP000244223">
    <property type="component" value="Unassembled WGS sequence"/>
</dbReference>
<dbReference type="PANTHER" id="PTHR33713:SF10">
    <property type="entry name" value="ANTITOXIN YAFN"/>
    <property type="match status" value="1"/>
</dbReference>
<organism evidence="3 4">
    <name type="scientific">Agitococcus lubricus</name>
    <dbReference type="NCBI Taxonomy" id="1077255"/>
    <lineage>
        <taxon>Bacteria</taxon>
        <taxon>Pseudomonadati</taxon>
        <taxon>Pseudomonadota</taxon>
        <taxon>Gammaproteobacteria</taxon>
        <taxon>Moraxellales</taxon>
        <taxon>Moraxellaceae</taxon>
        <taxon>Agitococcus</taxon>
    </lineage>
</organism>
<comment type="similarity">
    <text evidence="1 2">Belongs to the phD/YefM antitoxin family.</text>
</comment>
<keyword evidence="4" id="KW-1185">Reference proteome</keyword>
<dbReference type="InterPro" id="IPR036165">
    <property type="entry name" value="YefM-like_sf"/>
</dbReference>
<evidence type="ECO:0000256" key="2">
    <source>
        <dbReference type="RuleBase" id="RU362080"/>
    </source>
</evidence>
<dbReference type="EMBL" id="QAON01000009">
    <property type="protein sequence ID" value="PTQ89094.1"/>
    <property type="molecule type" value="Genomic_DNA"/>
</dbReference>
<protein>
    <recommendedName>
        <fullName evidence="2">Antitoxin</fullName>
    </recommendedName>
</protein>
<accession>A0A2T5IYK8</accession>
<sequence>MNQILAAHSVSISELKRNPTAILEQAEGLPVAVLNHNKPAAYLLAAETYEKLMELLDDYQLTQLITARQHEKSQAIEVNIDDL</sequence>
<dbReference type="NCBIfam" id="TIGR01552">
    <property type="entry name" value="phd_fam"/>
    <property type="match status" value="1"/>
</dbReference>
<comment type="caution">
    <text evidence="3">The sequence shown here is derived from an EMBL/GenBank/DDBJ whole genome shotgun (WGS) entry which is preliminary data.</text>
</comment>
<name>A0A2T5IYK8_9GAMM</name>
<dbReference type="AlphaFoldDB" id="A0A2T5IYK8"/>
<dbReference type="OrthoDB" id="5297687at2"/>
<dbReference type="InterPro" id="IPR006442">
    <property type="entry name" value="Antitoxin_Phd/YefM"/>
</dbReference>
<comment type="function">
    <text evidence="2">Antitoxin component of a type II toxin-antitoxin (TA) system.</text>
</comment>
<evidence type="ECO:0000313" key="3">
    <source>
        <dbReference type="EMBL" id="PTQ89094.1"/>
    </source>
</evidence>
<evidence type="ECO:0000313" key="4">
    <source>
        <dbReference type="Proteomes" id="UP000244223"/>
    </source>
</evidence>
<evidence type="ECO:0000256" key="1">
    <source>
        <dbReference type="ARBA" id="ARBA00009981"/>
    </source>
</evidence>